<accession>A0A2S9GWW9</accession>
<reference evidence="2 3" key="1">
    <citation type="submission" date="2018-02" db="EMBL/GenBank/DDBJ databases">
        <title>Solimicrobium silvestre gen. nov., sp. nov., isolated from alpine forest soil.</title>
        <authorList>
            <person name="Margesin R."/>
            <person name="Albuquerque L."/>
            <person name="Zhang D.-C."/>
            <person name="Froufe H.J.C."/>
            <person name="Severino R."/>
            <person name="Roxo I."/>
            <person name="Egas C."/>
            <person name="Da Costa M.S."/>
        </authorList>
    </citation>
    <scope>NUCLEOTIDE SEQUENCE [LARGE SCALE GENOMIC DNA]</scope>
    <source>
        <strain evidence="2 3">S20-91</strain>
    </source>
</reference>
<evidence type="ECO:0000313" key="3">
    <source>
        <dbReference type="Proteomes" id="UP000237839"/>
    </source>
</evidence>
<dbReference type="Proteomes" id="UP000237839">
    <property type="component" value="Unassembled WGS sequence"/>
</dbReference>
<feature type="transmembrane region" description="Helical" evidence="1">
    <location>
        <begin position="14"/>
        <end position="35"/>
    </location>
</feature>
<sequence length="162" mass="18176">MSIAISVLLHPSKILRLCAISFSILLVLIGIYIGCLDVPSILIRSFLAVLCGLAAYRIFFQHQKNAKKIWHIAIDGKGQLRCLPVSSSAITPTNREFFESNPFYLMSGTTLWARVLFLRLHCLEDDVMINLVILSDALSRDEFRRLSVACKWIVAHAESPTS</sequence>
<evidence type="ECO:0000256" key="1">
    <source>
        <dbReference type="SAM" id="Phobius"/>
    </source>
</evidence>
<protein>
    <recommendedName>
        <fullName evidence="4">Toxin CptA</fullName>
    </recommendedName>
</protein>
<keyword evidence="1" id="KW-0472">Membrane</keyword>
<name>A0A2S9GWW9_9BURK</name>
<organism evidence="2 3">
    <name type="scientific">Solimicrobium silvestre</name>
    <dbReference type="NCBI Taxonomy" id="2099400"/>
    <lineage>
        <taxon>Bacteria</taxon>
        <taxon>Pseudomonadati</taxon>
        <taxon>Pseudomonadota</taxon>
        <taxon>Betaproteobacteria</taxon>
        <taxon>Burkholderiales</taxon>
        <taxon>Oxalobacteraceae</taxon>
        <taxon>Solimicrobium</taxon>
    </lineage>
</organism>
<keyword evidence="1" id="KW-0812">Transmembrane</keyword>
<feature type="transmembrane region" description="Helical" evidence="1">
    <location>
        <begin position="41"/>
        <end position="60"/>
    </location>
</feature>
<keyword evidence="1" id="KW-1133">Transmembrane helix</keyword>
<dbReference type="EMBL" id="PUGF01000015">
    <property type="protein sequence ID" value="PRC92217.1"/>
    <property type="molecule type" value="Genomic_DNA"/>
</dbReference>
<evidence type="ECO:0008006" key="4">
    <source>
        <dbReference type="Google" id="ProtNLM"/>
    </source>
</evidence>
<gene>
    <name evidence="2" type="ORF">S2091_3133</name>
</gene>
<keyword evidence="3" id="KW-1185">Reference proteome</keyword>
<comment type="caution">
    <text evidence="2">The sequence shown here is derived from an EMBL/GenBank/DDBJ whole genome shotgun (WGS) entry which is preliminary data.</text>
</comment>
<evidence type="ECO:0000313" key="2">
    <source>
        <dbReference type="EMBL" id="PRC92217.1"/>
    </source>
</evidence>
<dbReference type="AlphaFoldDB" id="A0A2S9GWW9"/>
<proteinExistence type="predicted"/>